<dbReference type="EMBL" id="BSDO01000003">
    <property type="protein sequence ID" value="GLI22892.1"/>
    <property type="molecule type" value="Genomic_DNA"/>
</dbReference>
<dbReference type="Proteomes" id="UP001144397">
    <property type="component" value="Unassembled WGS sequence"/>
</dbReference>
<reference evidence="3 5" key="2">
    <citation type="submission" date="2023-07" db="EMBL/GenBank/DDBJ databases">
        <title>Genomic Encyclopedia of Type Strains, Phase IV (KMG-IV): sequencing the most valuable type-strain genomes for metagenomic binning, comparative biology and taxonomic classification.</title>
        <authorList>
            <person name="Goeker M."/>
        </authorList>
    </citation>
    <scope>NUCLEOTIDE SEQUENCE [LARGE SCALE GENOMIC DNA]</scope>
    <source>
        <strain evidence="3 5">DSM 338</strain>
    </source>
</reference>
<organism evidence="2 4">
    <name type="scientific">Xanthobacter flavus</name>
    <dbReference type="NCBI Taxonomy" id="281"/>
    <lineage>
        <taxon>Bacteria</taxon>
        <taxon>Pseudomonadati</taxon>
        <taxon>Pseudomonadota</taxon>
        <taxon>Alphaproteobacteria</taxon>
        <taxon>Hyphomicrobiales</taxon>
        <taxon>Xanthobacteraceae</taxon>
        <taxon>Xanthobacter</taxon>
    </lineage>
</organism>
<proteinExistence type="predicted"/>
<gene>
    <name evidence="3" type="ORF">GGQ86_002648</name>
    <name evidence="2" type="ORF">XFLAVUS301_25660</name>
</gene>
<dbReference type="Proteomes" id="UP001245370">
    <property type="component" value="Unassembled WGS sequence"/>
</dbReference>
<dbReference type="PANTHER" id="PTHR43664:SF1">
    <property type="entry name" value="BETA-METHYLMALYL-COA DEHYDRATASE"/>
    <property type="match status" value="1"/>
</dbReference>
<feature type="domain" description="MaoC-like" evidence="1">
    <location>
        <begin position="10"/>
        <end position="118"/>
    </location>
</feature>
<dbReference type="EMBL" id="JAVDPY010000004">
    <property type="protein sequence ID" value="MDR6334172.1"/>
    <property type="molecule type" value="Genomic_DNA"/>
</dbReference>
<reference evidence="2" key="1">
    <citation type="submission" date="2022-12" db="EMBL/GenBank/DDBJ databases">
        <title>Reference genome sequencing for broad-spectrum identification of bacterial and archaeal isolates by mass spectrometry.</title>
        <authorList>
            <person name="Sekiguchi Y."/>
            <person name="Tourlousse D.M."/>
        </authorList>
    </citation>
    <scope>NUCLEOTIDE SEQUENCE</scope>
    <source>
        <strain evidence="2">301</strain>
    </source>
</reference>
<evidence type="ECO:0000313" key="4">
    <source>
        <dbReference type="Proteomes" id="UP001144397"/>
    </source>
</evidence>
<dbReference type="PANTHER" id="PTHR43664">
    <property type="entry name" value="MONOAMINE OXIDASE-RELATED"/>
    <property type="match status" value="1"/>
</dbReference>
<evidence type="ECO:0000259" key="1">
    <source>
        <dbReference type="Pfam" id="PF01575"/>
    </source>
</evidence>
<protein>
    <submittedName>
        <fullName evidence="3">Acyl dehydratase</fullName>
    </submittedName>
    <submittedName>
        <fullName evidence="2">MaoC family dehydratase</fullName>
    </submittedName>
</protein>
<dbReference type="InterPro" id="IPR029069">
    <property type="entry name" value="HotDog_dom_sf"/>
</dbReference>
<dbReference type="InterPro" id="IPR002539">
    <property type="entry name" value="MaoC-like_dom"/>
</dbReference>
<evidence type="ECO:0000313" key="5">
    <source>
        <dbReference type="Proteomes" id="UP001245370"/>
    </source>
</evidence>
<accession>A0A9W6FM06</accession>
<dbReference type="Gene3D" id="3.10.129.10">
    <property type="entry name" value="Hotdog Thioesterase"/>
    <property type="match status" value="1"/>
</dbReference>
<dbReference type="GeneID" id="95763348"/>
<dbReference type="Pfam" id="PF01575">
    <property type="entry name" value="MaoC_dehydratas"/>
    <property type="match status" value="1"/>
</dbReference>
<name>A0A9W6FM06_XANFL</name>
<evidence type="ECO:0000313" key="3">
    <source>
        <dbReference type="EMBL" id="MDR6334172.1"/>
    </source>
</evidence>
<sequence>MGRVFGEFRVGQKFITPGRTITEADIVGFASLTGDFNPVHCDEEFARQTPFGGRIAHGPMGIGMAFGLASRLDLIDGTVVALLGVAWDFKAPVHPGDTIKAEITVTEARDVRDPAHGLVGLAFNLLDQEGTIVQTGSARLLMRRTVPAAAAWGEVTPECRT</sequence>
<dbReference type="RefSeq" id="WP_281807790.1">
    <property type="nucleotide sequence ID" value="NZ_BSDO01000003.1"/>
</dbReference>
<comment type="caution">
    <text evidence="2">The sequence shown here is derived from an EMBL/GenBank/DDBJ whole genome shotgun (WGS) entry which is preliminary data.</text>
</comment>
<keyword evidence="5" id="KW-1185">Reference proteome</keyword>
<evidence type="ECO:0000313" key="2">
    <source>
        <dbReference type="EMBL" id="GLI22892.1"/>
    </source>
</evidence>
<dbReference type="SUPFAM" id="SSF54637">
    <property type="entry name" value="Thioesterase/thiol ester dehydrase-isomerase"/>
    <property type="match status" value="1"/>
</dbReference>
<dbReference type="InterPro" id="IPR052342">
    <property type="entry name" value="MCH/BMMD"/>
</dbReference>
<dbReference type="AlphaFoldDB" id="A0A9W6FM06"/>